<comment type="similarity">
    <text evidence="6">Belongs to the WRKY group III family.</text>
</comment>
<keyword evidence="4" id="KW-0804">Transcription</keyword>
<dbReference type="GO" id="GO:0005634">
    <property type="term" value="C:nucleus"/>
    <property type="evidence" value="ECO:0007669"/>
    <property type="project" value="UniProtKB-SubCell"/>
</dbReference>
<feature type="compositionally biased region" description="Polar residues" evidence="7">
    <location>
        <begin position="8"/>
        <end position="26"/>
    </location>
</feature>
<sequence length="284" mass="31959">MVSMNMGHPSSQILRSMVATGTSQPPRSSRSHRSENSDKDLRENRSPPSKRRTIASWTKQIRVYSKMGVEGYLDDGYSWRKYGQKGIHGAKYPRGYYRCAERNVRGCMATKQVQRSDQDPTVFEINYRGNHSCTMASYEFPSSVNPENQEPTLSTIAQQQNAEQQPSDRVGFLDQSFASSSLHYPLTSTIKTEEQVLLSPVIENNMGKNFSCPYVSPSTSETTYFSVNSFRWHPKLARSGSEINDVISVATSSTNPPFAGLEFPFGEFHTLDGQNFTFDNPPFS</sequence>
<evidence type="ECO:0000259" key="8">
    <source>
        <dbReference type="PROSITE" id="PS50811"/>
    </source>
</evidence>
<dbReference type="GO" id="GO:0009751">
    <property type="term" value="P:response to salicylic acid"/>
    <property type="evidence" value="ECO:0007669"/>
    <property type="project" value="UniProtKB-ARBA"/>
</dbReference>
<keyword evidence="3" id="KW-0238">DNA-binding</keyword>
<evidence type="ECO:0000313" key="9">
    <source>
        <dbReference type="EMBL" id="KAL2318332.1"/>
    </source>
</evidence>
<dbReference type="Pfam" id="PF03106">
    <property type="entry name" value="WRKY"/>
    <property type="match status" value="1"/>
</dbReference>
<dbReference type="GO" id="GO:0010193">
    <property type="term" value="P:response to ozone"/>
    <property type="evidence" value="ECO:0007669"/>
    <property type="project" value="UniProtKB-ARBA"/>
</dbReference>
<dbReference type="EMBL" id="JBGMDY010000011">
    <property type="protein sequence ID" value="KAL2318332.1"/>
    <property type="molecule type" value="Genomic_DNA"/>
</dbReference>
<protein>
    <recommendedName>
        <fullName evidence="8">WRKY domain-containing protein</fullName>
    </recommendedName>
</protein>
<evidence type="ECO:0000256" key="5">
    <source>
        <dbReference type="ARBA" id="ARBA00023242"/>
    </source>
</evidence>
<name>A0ABD1L487_9FABA</name>
<feature type="domain" description="WRKY" evidence="8">
    <location>
        <begin position="68"/>
        <end position="136"/>
    </location>
</feature>
<dbReference type="Proteomes" id="UP001603857">
    <property type="component" value="Unassembled WGS sequence"/>
</dbReference>
<dbReference type="PROSITE" id="PS50811">
    <property type="entry name" value="WRKY"/>
    <property type="match status" value="1"/>
</dbReference>
<evidence type="ECO:0000313" key="10">
    <source>
        <dbReference type="Proteomes" id="UP001603857"/>
    </source>
</evidence>
<proteinExistence type="inferred from homology"/>
<dbReference type="GO" id="GO:0042542">
    <property type="term" value="P:response to hydrogen peroxide"/>
    <property type="evidence" value="ECO:0007669"/>
    <property type="project" value="UniProtKB-ARBA"/>
</dbReference>
<dbReference type="Gene3D" id="2.20.25.80">
    <property type="entry name" value="WRKY domain"/>
    <property type="match status" value="1"/>
</dbReference>
<keyword evidence="2" id="KW-0805">Transcription regulation</keyword>
<dbReference type="SMART" id="SM00774">
    <property type="entry name" value="WRKY"/>
    <property type="match status" value="1"/>
</dbReference>
<keyword evidence="10" id="KW-1185">Reference proteome</keyword>
<dbReference type="AlphaFoldDB" id="A0ABD1L487"/>
<organism evidence="9 10">
    <name type="scientific">Flemingia macrophylla</name>
    <dbReference type="NCBI Taxonomy" id="520843"/>
    <lineage>
        <taxon>Eukaryota</taxon>
        <taxon>Viridiplantae</taxon>
        <taxon>Streptophyta</taxon>
        <taxon>Embryophyta</taxon>
        <taxon>Tracheophyta</taxon>
        <taxon>Spermatophyta</taxon>
        <taxon>Magnoliopsida</taxon>
        <taxon>eudicotyledons</taxon>
        <taxon>Gunneridae</taxon>
        <taxon>Pentapetalae</taxon>
        <taxon>rosids</taxon>
        <taxon>fabids</taxon>
        <taxon>Fabales</taxon>
        <taxon>Fabaceae</taxon>
        <taxon>Papilionoideae</taxon>
        <taxon>50 kb inversion clade</taxon>
        <taxon>NPAAA clade</taxon>
        <taxon>indigoferoid/millettioid clade</taxon>
        <taxon>Phaseoleae</taxon>
        <taxon>Flemingia</taxon>
    </lineage>
</organism>
<dbReference type="GO" id="GO:0003677">
    <property type="term" value="F:DNA binding"/>
    <property type="evidence" value="ECO:0007669"/>
    <property type="project" value="UniProtKB-KW"/>
</dbReference>
<feature type="compositionally biased region" description="Basic and acidic residues" evidence="7">
    <location>
        <begin position="32"/>
        <end position="45"/>
    </location>
</feature>
<dbReference type="InterPro" id="IPR044810">
    <property type="entry name" value="WRKY_plant"/>
</dbReference>
<evidence type="ECO:0000256" key="6">
    <source>
        <dbReference type="ARBA" id="ARBA00060850"/>
    </source>
</evidence>
<dbReference type="PANTHER" id="PTHR32096">
    <property type="entry name" value="WRKY TRANSCRIPTION FACTOR 30-RELATED-RELATED"/>
    <property type="match status" value="1"/>
</dbReference>
<dbReference type="GO" id="GO:0010150">
    <property type="term" value="P:leaf senescence"/>
    <property type="evidence" value="ECO:0007669"/>
    <property type="project" value="UniProtKB-ARBA"/>
</dbReference>
<dbReference type="SUPFAM" id="SSF118290">
    <property type="entry name" value="WRKY DNA-binding domain"/>
    <property type="match status" value="1"/>
</dbReference>
<evidence type="ECO:0000256" key="2">
    <source>
        <dbReference type="ARBA" id="ARBA00023015"/>
    </source>
</evidence>
<evidence type="ECO:0000256" key="7">
    <source>
        <dbReference type="SAM" id="MobiDB-lite"/>
    </source>
</evidence>
<gene>
    <name evidence="9" type="ORF">Fmac_032208</name>
</gene>
<keyword evidence="5" id="KW-0539">Nucleus</keyword>
<feature type="region of interest" description="Disordered" evidence="7">
    <location>
        <begin position="144"/>
        <end position="167"/>
    </location>
</feature>
<dbReference type="FunFam" id="2.20.25.80:FF:000009">
    <property type="entry name" value="WRKY transcription factor 53"/>
    <property type="match status" value="1"/>
</dbReference>
<evidence type="ECO:0000256" key="1">
    <source>
        <dbReference type="ARBA" id="ARBA00004123"/>
    </source>
</evidence>
<dbReference type="InterPro" id="IPR036576">
    <property type="entry name" value="WRKY_dom_sf"/>
</dbReference>
<feature type="region of interest" description="Disordered" evidence="7">
    <location>
        <begin position="1"/>
        <end position="54"/>
    </location>
</feature>
<dbReference type="InterPro" id="IPR003657">
    <property type="entry name" value="WRKY_dom"/>
</dbReference>
<evidence type="ECO:0000256" key="3">
    <source>
        <dbReference type="ARBA" id="ARBA00023125"/>
    </source>
</evidence>
<reference evidence="9 10" key="1">
    <citation type="submission" date="2024-08" db="EMBL/GenBank/DDBJ databases">
        <title>Insights into the chromosomal genome structure of Flemingia macrophylla.</title>
        <authorList>
            <person name="Ding Y."/>
            <person name="Zhao Y."/>
            <person name="Bi W."/>
            <person name="Wu M."/>
            <person name="Zhao G."/>
            <person name="Gong Y."/>
            <person name="Li W."/>
            <person name="Zhang P."/>
        </authorList>
    </citation>
    <scope>NUCLEOTIDE SEQUENCE [LARGE SCALE GENOMIC DNA]</scope>
    <source>
        <strain evidence="9">DYQJB</strain>
        <tissue evidence="9">Leaf</tissue>
    </source>
</reference>
<accession>A0ABD1L487</accession>
<evidence type="ECO:0000256" key="4">
    <source>
        <dbReference type="ARBA" id="ARBA00023163"/>
    </source>
</evidence>
<comment type="caution">
    <text evidence="9">The sequence shown here is derived from an EMBL/GenBank/DDBJ whole genome shotgun (WGS) entry which is preliminary data.</text>
</comment>
<comment type="subcellular location">
    <subcellularLocation>
        <location evidence="1">Nucleus</location>
    </subcellularLocation>
</comment>
<dbReference type="PANTHER" id="PTHR32096:SF115">
    <property type="entry name" value="WRKY TRANSCRIPTION FACTOR 30-RELATED"/>
    <property type="match status" value="1"/>
</dbReference>